<gene>
    <name evidence="1" type="ORF">CMV_000739</name>
</gene>
<accession>A0A8J4S0T9</accession>
<name>A0A8J4S0T9_9ROSI</name>
<dbReference type="InterPro" id="IPR010604">
    <property type="entry name" value="Plant_AUG7"/>
</dbReference>
<reference evidence="1" key="1">
    <citation type="submission" date="2020-03" db="EMBL/GenBank/DDBJ databases">
        <title>Castanea mollissima Vanexum genome sequencing.</title>
        <authorList>
            <person name="Staton M."/>
        </authorList>
    </citation>
    <scope>NUCLEOTIDE SEQUENCE</scope>
    <source>
        <tissue evidence="1">Leaf</tissue>
    </source>
</reference>
<organism evidence="1 2">
    <name type="scientific">Castanea mollissima</name>
    <name type="common">Chinese chestnut</name>
    <dbReference type="NCBI Taxonomy" id="60419"/>
    <lineage>
        <taxon>Eukaryota</taxon>
        <taxon>Viridiplantae</taxon>
        <taxon>Streptophyta</taxon>
        <taxon>Embryophyta</taxon>
        <taxon>Tracheophyta</taxon>
        <taxon>Spermatophyta</taxon>
        <taxon>Magnoliopsida</taxon>
        <taxon>eudicotyledons</taxon>
        <taxon>Gunneridae</taxon>
        <taxon>Pentapetalae</taxon>
        <taxon>rosids</taxon>
        <taxon>fabids</taxon>
        <taxon>Fagales</taxon>
        <taxon>Fagaceae</taxon>
        <taxon>Castanea</taxon>
    </lineage>
</organism>
<dbReference type="OrthoDB" id="1739209at2759"/>
<dbReference type="Proteomes" id="UP000737018">
    <property type="component" value="Unassembled WGS sequence"/>
</dbReference>
<dbReference type="AlphaFoldDB" id="A0A8J4S0T9"/>
<dbReference type="EMBL" id="JRKL02000042">
    <property type="protein sequence ID" value="KAF3976055.1"/>
    <property type="molecule type" value="Genomic_DNA"/>
</dbReference>
<sequence length="143" mass="15388">MDVIEENRPLGGVTETVVSNSFYAWGSLFLGNLRNLRDSHAALAVGSSETIAGEPSSVTRIISECESALTFLNRDLGILSASIAREEGEEGYVDKKELETRWQEISVESVASAVGWAVHQDEMGLEVGALGKRLNIPLGPLEA</sequence>
<keyword evidence="2" id="KW-1185">Reference proteome</keyword>
<dbReference type="Pfam" id="PF06694">
    <property type="entry name" value="Plant_NMP1"/>
    <property type="match status" value="1"/>
</dbReference>
<comment type="caution">
    <text evidence="1">The sequence shown here is derived from an EMBL/GenBank/DDBJ whole genome shotgun (WGS) entry which is preliminary data.</text>
</comment>
<evidence type="ECO:0000313" key="1">
    <source>
        <dbReference type="EMBL" id="KAF3976055.1"/>
    </source>
</evidence>
<dbReference type="GO" id="GO:0051011">
    <property type="term" value="F:microtubule minus-end binding"/>
    <property type="evidence" value="ECO:0007669"/>
    <property type="project" value="InterPro"/>
</dbReference>
<proteinExistence type="predicted"/>
<evidence type="ECO:0000313" key="2">
    <source>
        <dbReference type="Proteomes" id="UP000737018"/>
    </source>
</evidence>
<protein>
    <submittedName>
        <fullName evidence="1">Uncharacterized protein</fullName>
    </submittedName>
</protein>